<comment type="caution">
    <text evidence="6">The sequence shown here is derived from an EMBL/GenBank/DDBJ whole genome shotgun (WGS) entry which is preliminary data.</text>
</comment>
<organism evidence="6 7">
    <name type="scientific">Rubrivirga litoralis</name>
    <dbReference type="NCBI Taxonomy" id="3075598"/>
    <lineage>
        <taxon>Bacteria</taxon>
        <taxon>Pseudomonadati</taxon>
        <taxon>Rhodothermota</taxon>
        <taxon>Rhodothermia</taxon>
        <taxon>Rhodothermales</taxon>
        <taxon>Rubricoccaceae</taxon>
        <taxon>Rubrivirga</taxon>
    </lineage>
</organism>
<reference evidence="6 7" key="1">
    <citation type="submission" date="2023-09" db="EMBL/GenBank/DDBJ databases">
        <authorList>
            <person name="Rey-Velasco X."/>
        </authorList>
    </citation>
    <scope>NUCLEOTIDE SEQUENCE [LARGE SCALE GENOMIC DNA]</scope>
    <source>
        <strain evidence="6 7">F394</strain>
    </source>
</reference>
<comment type="cofactor">
    <cofactor evidence="1">
        <name>FAD</name>
        <dbReference type="ChEBI" id="CHEBI:57692"/>
    </cofactor>
</comment>
<dbReference type="EC" id="1.-.-.-" evidence="6"/>
<evidence type="ECO:0000256" key="1">
    <source>
        <dbReference type="ARBA" id="ARBA00001974"/>
    </source>
</evidence>
<evidence type="ECO:0000256" key="2">
    <source>
        <dbReference type="ARBA" id="ARBA00006442"/>
    </source>
</evidence>
<evidence type="ECO:0000313" key="7">
    <source>
        <dbReference type="Proteomes" id="UP001267426"/>
    </source>
</evidence>
<evidence type="ECO:0000259" key="5">
    <source>
        <dbReference type="Pfam" id="PF07992"/>
    </source>
</evidence>
<proteinExistence type="inferred from homology"/>
<accession>A0ABU3BU41</accession>
<keyword evidence="6" id="KW-0560">Oxidoreductase</keyword>
<dbReference type="Gene3D" id="3.50.50.60">
    <property type="entry name" value="FAD/NAD(P)-binding domain"/>
    <property type="match status" value="2"/>
</dbReference>
<dbReference type="PRINTS" id="PR00411">
    <property type="entry name" value="PNDRDTASEI"/>
</dbReference>
<dbReference type="GO" id="GO:0016491">
    <property type="term" value="F:oxidoreductase activity"/>
    <property type="evidence" value="ECO:0007669"/>
    <property type="project" value="UniProtKB-KW"/>
</dbReference>
<dbReference type="InterPro" id="IPR023753">
    <property type="entry name" value="FAD/NAD-binding_dom"/>
</dbReference>
<gene>
    <name evidence="6" type="ORF">RM540_13635</name>
</gene>
<comment type="similarity">
    <text evidence="2">Belongs to the FAD-dependent oxidoreductase family.</text>
</comment>
<dbReference type="RefSeq" id="WP_311665043.1">
    <property type="nucleotide sequence ID" value="NZ_JAVRHT010000038.1"/>
</dbReference>
<dbReference type="PANTHER" id="PTHR43429:SF3">
    <property type="entry name" value="NITRITE REDUCTASE [NAD(P)H]"/>
    <property type="match status" value="1"/>
</dbReference>
<keyword evidence="3" id="KW-0285">Flavoprotein</keyword>
<evidence type="ECO:0000313" key="6">
    <source>
        <dbReference type="EMBL" id="MDT0632797.1"/>
    </source>
</evidence>
<dbReference type="PRINTS" id="PR00368">
    <property type="entry name" value="FADPNR"/>
</dbReference>
<evidence type="ECO:0000256" key="4">
    <source>
        <dbReference type="ARBA" id="ARBA00022827"/>
    </source>
</evidence>
<feature type="domain" description="FAD/NAD(P)-binding" evidence="5">
    <location>
        <begin position="2"/>
        <end position="299"/>
    </location>
</feature>
<dbReference type="InterPro" id="IPR050260">
    <property type="entry name" value="FAD-bd_OxRdtase"/>
</dbReference>
<dbReference type="SUPFAM" id="SSF51905">
    <property type="entry name" value="FAD/NAD(P)-binding domain"/>
    <property type="match status" value="2"/>
</dbReference>
<dbReference type="Proteomes" id="UP001267426">
    <property type="component" value="Unassembled WGS sequence"/>
</dbReference>
<keyword evidence="4" id="KW-0274">FAD</keyword>
<protein>
    <submittedName>
        <fullName evidence="6">FAD/NAD(P)-binding oxidoreductase</fullName>
        <ecNumber evidence="6">1.-.-.-</ecNumber>
    </submittedName>
</protein>
<sequence length="413" mass="44401">MHAVIVGNGIAGVAAARHVRKGDPGARVTMISDETADPFSRTALMYVYMGVLARAHTHLYERRFWDENRIDRVLDRALALDPAARVLTLHEGGAVPYDRLLVATGSLPALPDWPGRDLDGVQGLYHLADLDRMEAAAPGAAPDPAVVVGGGLIGVELAEMLRTRGAAVTFLVREERYLPRVFSASESALVAAEVRRHGVDLRLGTKVERMEGAGHVEAVVTSRGERHPARFVGVGTGVRPNVAWLAGSGVEVGRGVLVDRTLATSAPGVWAAGDCAELRDPPDGVRPREPIWYTARLQGATAALGMLGRPRVYAPGVFYNSAKFFDLEYQVYGRTEPAPPDSTGGADWEWTDGARHLRLHHEGGAVRGVSALSVRLRQDVCTRWIAEGWTLEAALADLGAARFDAELSRPLGV</sequence>
<dbReference type="Pfam" id="PF07992">
    <property type="entry name" value="Pyr_redox_2"/>
    <property type="match status" value="1"/>
</dbReference>
<dbReference type="InterPro" id="IPR036188">
    <property type="entry name" value="FAD/NAD-bd_sf"/>
</dbReference>
<dbReference type="EMBL" id="JAVRHT010000038">
    <property type="protein sequence ID" value="MDT0632797.1"/>
    <property type="molecule type" value="Genomic_DNA"/>
</dbReference>
<dbReference type="PANTHER" id="PTHR43429">
    <property type="entry name" value="PYRIDINE NUCLEOTIDE-DISULFIDE OXIDOREDUCTASE DOMAIN-CONTAINING"/>
    <property type="match status" value="1"/>
</dbReference>
<name>A0ABU3BU41_9BACT</name>
<evidence type="ECO:0000256" key="3">
    <source>
        <dbReference type="ARBA" id="ARBA00022630"/>
    </source>
</evidence>
<keyword evidence="7" id="KW-1185">Reference proteome</keyword>